<evidence type="ECO:0000256" key="1">
    <source>
        <dbReference type="SAM" id="MobiDB-lite"/>
    </source>
</evidence>
<dbReference type="PANTHER" id="PTHR33495:SF2">
    <property type="entry name" value="ANTI-SIGMA FACTOR ANTAGONIST TM_1081-RELATED"/>
    <property type="match status" value="1"/>
</dbReference>
<dbReference type="GO" id="GO:0043856">
    <property type="term" value="F:anti-sigma factor antagonist activity"/>
    <property type="evidence" value="ECO:0007669"/>
    <property type="project" value="TreeGrafter"/>
</dbReference>
<organism evidence="3 4">
    <name type="scientific">Leptospira ilyithenensis</name>
    <dbReference type="NCBI Taxonomy" id="2484901"/>
    <lineage>
        <taxon>Bacteria</taxon>
        <taxon>Pseudomonadati</taxon>
        <taxon>Spirochaetota</taxon>
        <taxon>Spirochaetia</taxon>
        <taxon>Leptospirales</taxon>
        <taxon>Leptospiraceae</taxon>
        <taxon>Leptospira</taxon>
    </lineage>
</organism>
<name>A0A4R9LUF8_9LEPT</name>
<dbReference type="EMBL" id="RQHV01000016">
    <property type="protein sequence ID" value="TGN14076.1"/>
    <property type="molecule type" value="Genomic_DNA"/>
</dbReference>
<dbReference type="PANTHER" id="PTHR33495">
    <property type="entry name" value="ANTI-SIGMA FACTOR ANTAGONIST TM_1081-RELATED-RELATED"/>
    <property type="match status" value="1"/>
</dbReference>
<gene>
    <name evidence="3" type="ORF">EHS11_02870</name>
</gene>
<feature type="domain" description="STAS" evidence="2">
    <location>
        <begin position="3"/>
        <end position="113"/>
    </location>
</feature>
<feature type="region of interest" description="Disordered" evidence="1">
    <location>
        <begin position="173"/>
        <end position="202"/>
    </location>
</feature>
<evidence type="ECO:0000313" key="4">
    <source>
        <dbReference type="Proteomes" id="UP000298264"/>
    </source>
</evidence>
<dbReference type="Proteomes" id="UP000298264">
    <property type="component" value="Unassembled WGS sequence"/>
</dbReference>
<dbReference type="AlphaFoldDB" id="A0A4R9LUF8"/>
<dbReference type="RefSeq" id="WP_135762915.1">
    <property type="nucleotide sequence ID" value="NZ_RQHV01000016.1"/>
</dbReference>
<dbReference type="InterPro" id="IPR002645">
    <property type="entry name" value="STAS_dom"/>
</dbReference>
<dbReference type="PROSITE" id="PS50801">
    <property type="entry name" value="STAS"/>
    <property type="match status" value="1"/>
</dbReference>
<sequence>MTNHLDRSSEDKVFSIQLKGALDGVSAEDLFRYLESQIESGFTRFLFNFGHVEFITSNGISTLIKIRKKMIGNPGLSYVFYALGGEAESVLQLLGLYKKLPIKKNLNEAEEYLRSQQTQGKSDLRAASVLEEERSRIASQDSKERIRFYYTGSPKSARGEEVVSKLESYAPPKVSDSAMEKKPVSEKQTVGGHSVHETAKPSEMETILEEKITSLRKEIKETLSFELEKRLSFVTGKETSSEVSGPIKIPNYIQPKSKQVSLGFEKIFPCEACGTKLRATKVGRHQCPTCRTEVYVNNTGSVRFLEKLNT</sequence>
<comment type="caution">
    <text evidence="3">The sequence shown here is derived from an EMBL/GenBank/DDBJ whole genome shotgun (WGS) entry which is preliminary data.</text>
</comment>
<dbReference type="Pfam" id="PF01740">
    <property type="entry name" value="STAS"/>
    <property type="match status" value="1"/>
</dbReference>
<dbReference type="Gene3D" id="3.30.750.24">
    <property type="entry name" value="STAS domain"/>
    <property type="match status" value="1"/>
</dbReference>
<evidence type="ECO:0000259" key="2">
    <source>
        <dbReference type="PROSITE" id="PS50801"/>
    </source>
</evidence>
<dbReference type="OrthoDB" id="345543at2"/>
<protein>
    <submittedName>
        <fullName evidence="3">Anti-sigma factor antagonist</fullName>
    </submittedName>
</protein>
<keyword evidence="4" id="KW-1185">Reference proteome</keyword>
<reference evidence="3" key="1">
    <citation type="journal article" date="2019" name="PLoS Negl. Trop. Dis.">
        <title>Revisiting the worldwide diversity of Leptospira species in the environment.</title>
        <authorList>
            <person name="Vincent A.T."/>
            <person name="Schiettekatte O."/>
            <person name="Bourhy P."/>
            <person name="Veyrier F.J."/>
            <person name="Picardeau M."/>
        </authorList>
    </citation>
    <scope>NUCLEOTIDE SEQUENCE [LARGE SCALE GENOMIC DNA]</scope>
    <source>
        <strain evidence="3">201400974</strain>
    </source>
</reference>
<evidence type="ECO:0000313" key="3">
    <source>
        <dbReference type="EMBL" id="TGN14076.1"/>
    </source>
</evidence>
<accession>A0A4R9LUF8</accession>
<proteinExistence type="predicted"/>
<dbReference type="InterPro" id="IPR036513">
    <property type="entry name" value="STAS_dom_sf"/>
</dbReference>
<dbReference type="CDD" id="cd07043">
    <property type="entry name" value="STAS_anti-anti-sigma_factors"/>
    <property type="match status" value="1"/>
</dbReference>
<dbReference type="SUPFAM" id="SSF52091">
    <property type="entry name" value="SpoIIaa-like"/>
    <property type="match status" value="1"/>
</dbReference>